<feature type="region of interest" description="Disordered" evidence="1">
    <location>
        <begin position="204"/>
        <end position="233"/>
    </location>
</feature>
<feature type="transmembrane region" description="Helical" evidence="2">
    <location>
        <begin position="117"/>
        <end position="139"/>
    </location>
</feature>
<keyword evidence="2" id="KW-0472">Membrane</keyword>
<evidence type="ECO:0000313" key="3">
    <source>
        <dbReference type="EMBL" id="WBM79855.1"/>
    </source>
</evidence>
<organism evidence="3 4">
    <name type="scientific">Cryobacterium breve</name>
    <dbReference type="NCBI Taxonomy" id="1259258"/>
    <lineage>
        <taxon>Bacteria</taxon>
        <taxon>Bacillati</taxon>
        <taxon>Actinomycetota</taxon>
        <taxon>Actinomycetes</taxon>
        <taxon>Micrococcales</taxon>
        <taxon>Microbacteriaceae</taxon>
        <taxon>Cryobacterium</taxon>
    </lineage>
</organism>
<feature type="transmembrane region" description="Helical" evidence="2">
    <location>
        <begin position="145"/>
        <end position="166"/>
    </location>
</feature>
<keyword evidence="4" id="KW-1185">Reference proteome</keyword>
<name>A0ABY7NC65_9MICO</name>
<keyword evidence="2" id="KW-1133">Transmembrane helix</keyword>
<evidence type="ECO:0000256" key="1">
    <source>
        <dbReference type="SAM" id="MobiDB-lite"/>
    </source>
</evidence>
<protein>
    <submittedName>
        <fullName evidence="3">Uncharacterized protein</fullName>
    </submittedName>
</protein>
<dbReference type="RefSeq" id="WP_281534465.1">
    <property type="nucleotide sequence ID" value="NZ_CP075584.1"/>
</dbReference>
<feature type="transmembrane region" description="Helical" evidence="2">
    <location>
        <begin position="41"/>
        <end position="60"/>
    </location>
</feature>
<evidence type="ECO:0000256" key="2">
    <source>
        <dbReference type="SAM" id="Phobius"/>
    </source>
</evidence>
<sequence>MSAQDTPGFIQPDFTLANQLLGILANVISNFWATLPAGTKVFLILVVVCAIVFGGWRLDFFGSPRTFGTVVVVLAAFLVLISIFDFWWVSRVILSLAVAVLMFRLVIAISRRDVETWAVVTLTIAAVLSALVSAHFSWPYVLSEWIWTFAPIVGVAAIVGGIAGPIDARRRAEEARQILVRQHEEHIERSERLARQKAAAAEARWSADERERERVQQLAEEQERQRQADADKMSLEMQRANARGREQQEERARSEAERIESLRRLRIRQDEQEALDAARKPNPTSAELSARLASTLGALFGGVHGQVDLSLSLRDLAELTGVDSGKLLNDALALRDLNQVEVNRDIQRASWEDVTIKLTQEGARVAHERNNQAPRFVIKKASGLIGVNNVNGGSIATGKNGVASSNNLNFAEMSVQEATTVLAEAARAMKLHTSQSTQDAIEADVVVLEKADDAPARRVALKRLRRTAVTVGSAGVQFLEIANGLKALFGW</sequence>
<proteinExistence type="predicted"/>
<keyword evidence="2" id="KW-0812">Transmembrane</keyword>
<feature type="transmembrane region" description="Helical" evidence="2">
    <location>
        <begin position="93"/>
        <end position="110"/>
    </location>
</feature>
<feature type="transmembrane region" description="Helical" evidence="2">
    <location>
        <begin position="67"/>
        <end position="87"/>
    </location>
</feature>
<accession>A0ABY7NC65</accession>
<dbReference type="EMBL" id="CP075584">
    <property type="protein sequence ID" value="WBM79855.1"/>
    <property type="molecule type" value="Genomic_DNA"/>
</dbReference>
<dbReference type="SUPFAM" id="SSF103473">
    <property type="entry name" value="MFS general substrate transporter"/>
    <property type="match status" value="1"/>
</dbReference>
<gene>
    <name evidence="3" type="ORF">KIV56_17055</name>
</gene>
<dbReference type="Proteomes" id="UP001212421">
    <property type="component" value="Chromosome"/>
</dbReference>
<evidence type="ECO:0000313" key="4">
    <source>
        <dbReference type="Proteomes" id="UP001212421"/>
    </source>
</evidence>
<reference evidence="3 4" key="1">
    <citation type="submission" date="2021-05" db="EMBL/GenBank/DDBJ databases">
        <authorList>
            <person name="Kumar R."/>
            <person name="Kumar A."/>
            <person name="Mukhia S."/>
        </authorList>
    </citation>
    <scope>NUCLEOTIDE SEQUENCE [LARGE SCALE GENOMIC DNA]</scope>
    <source>
        <strain evidence="3 4">ERMR7:08</strain>
    </source>
</reference>
<feature type="compositionally biased region" description="Basic and acidic residues" evidence="1">
    <location>
        <begin position="205"/>
        <end position="233"/>
    </location>
</feature>
<dbReference type="InterPro" id="IPR036259">
    <property type="entry name" value="MFS_trans_sf"/>
</dbReference>